<keyword evidence="2" id="KW-1185">Reference proteome</keyword>
<comment type="caution">
    <text evidence="1">The sequence shown here is derived from an EMBL/GenBank/DDBJ whole genome shotgun (WGS) entry which is preliminary data.</text>
</comment>
<evidence type="ECO:0000313" key="2">
    <source>
        <dbReference type="Proteomes" id="UP000886595"/>
    </source>
</evidence>
<accession>A0A8X7Q414</accession>
<protein>
    <submittedName>
        <fullName evidence="1">Uncharacterized protein</fullName>
    </submittedName>
</protein>
<proteinExistence type="predicted"/>
<reference evidence="1 2" key="1">
    <citation type="submission" date="2020-02" db="EMBL/GenBank/DDBJ databases">
        <authorList>
            <person name="Ma Q."/>
            <person name="Huang Y."/>
            <person name="Song X."/>
            <person name="Pei D."/>
        </authorList>
    </citation>
    <scope>NUCLEOTIDE SEQUENCE [LARGE SCALE GENOMIC DNA]</scope>
    <source>
        <strain evidence="1">Sxm20200214</strain>
        <tissue evidence="1">Leaf</tissue>
    </source>
</reference>
<dbReference type="Proteomes" id="UP000886595">
    <property type="component" value="Unassembled WGS sequence"/>
</dbReference>
<dbReference type="EMBL" id="JAAMPC010000014">
    <property type="protein sequence ID" value="KAG2262105.1"/>
    <property type="molecule type" value="Genomic_DNA"/>
</dbReference>
<gene>
    <name evidence="1" type="ORF">Bca52824_069184</name>
</gene>
<organism evidence="1 2">
    <name type="scientific">Brassica carinata</name>
    <name type="common">Ethiopian mustard</name>
    <name type="synonym">Abyssinian cabbage</name>
    <dbReference type="NCBI Taxonomy" id="52824"/>
    <lineage>
        <taxon>Eukaryota</taxon>
        <taxon>Viridiplantae</taxon>
        <taxon>Streptophyta</taxon>
        <taxon>Embryophyta</taxon>
        <taxon>Tracheophyta</taxon>
        <taxon>Spermatophyta</taxon>
        <taxon>Magnoliopsida</taxon>
        <taxon>eudicotyledons</taxon>
        <taxon>Gunneridae</taxon>
        <taxon>Pentapetalae</taxon>
        <taxon>rosids</taxon>
        <taxon>malvids</taxon>
        <taxon>Brassicales</taxon>
        <taxon>Brassicaceae</taxon>
        <taxon>Brassiceae</taxon>
        <taxon>Brassica</taxon>
    </lineage>
</organism>
<evidence type="ECO:0000313" key="1">
    <source>
        <dbReference type="EMBL" id="KAG2262105.1"/>
    </source>
</evidence>
<sequence>MVISQAEESDFRALQEAPYASWRGSSAWRRFGDSSTDSSAVFGLSVVLGEGRAVAVLCSLMGVQVRQIPTTLDLRALEIRLLEGVCSSCCRRVSEHVVVFREVLLRSGVGGVVYGDSKAML</sequence>
<dbReference type="AlphaFoldDB" id="A0A8X7Q414"/>
<name>A0A8X7Q414_BRACI</name>